<dbReference type="InterPro" id="IPR003603">
    <property type="entry name" value="U2A'_phosphoprotein32A_C"/>
</dbReference>
<sequence>MESNSGVLLDCDCERVKRSAAYKRSSFEISTPPRNAALFDSTSFQLMTVPTLTADISSLEARYVDSCKRHKLPSNAAVLLWLSKAMLQKSGHGQCKLVVLLHQLKDADFLPLVDMIEAIGSSAIDAVDILQESLSVVNEGYLMTLMRKINQKLHTVDLRDLSLTKDFLWDIFQGGLSCKVLKLNSSYIYKLDMAGRFVQLLTLNMDFCTHLTSLQKDCFSFMPNLRHLSMCETRVANLWTTSAALSRLPSLVELRFQNCLCCEDTGPCPTLLTDKISSGWLKNSFNSEAVYANRGSITHENEDQFDDNLDEISSHLQNISLLGLSSNLHCSLKNKTSHGDSWIQDGNDRPNLNDANTSPKNYNSHHPSPICFEKHYREFMVASLPRLEVLDNKPIRRMDRQIAKTIFSRYFEYLPYRKQHKESVVSVLHRREMGSGSIYRPLTSKLRKNQNYFSRSFCAAKLGSSTWPLLCPISKLSCTSKEGNKSPRPRQFEYHPSDPSLMAFGTLDGEVVILNHENRKIVAYMPSFGAMNCVLGLSWLRKYPSKVLAGSDSGF</sequence>
<evidence type="ECO:0000259" key="3">
    <source>
        <dbReference type="SMART" id="SM00446"/>
    </source>
</evidence>
<organism evidence="4 5">
    <name type="scientific">Nepenthes gracilis</name>
    <name type="common">Slender pitcher plant</name>
    <dbReference type="NCBI Taxonomy" id="150966"/>
    <lineage>
        <taxon>Eukaryota</taxon>
        <taxon>Viridiplantae</taxon>
        <taxon>Streptophyta</taxon>
        <taxon>Embryophyta</taxon>
        <taxon>Tracheophyta</taxon>
        <taxon>Spermatophyta</taxon>
        <taxon>Magnoliopsida</taxon>
        <taxon>eudicotyledons</taxon>
        <taxon>Gunneridae</taxon>
        <taxon>Pentapetalae</taxon>
        <taxon>Caryophyllales</taxon>
        <taxon>Nepenthaceae</taxon>
        <taxon>Nepenthes</taxon>
    </lineage>
</organism>
<dbReference type="GO" id="GO:0071493">
    <property type="term" value="P:cellular response to UV-B"/>
    <property type="evidence" value="ECO:0007669"/>
    <property type="project" value="InterPro"/>
</dbReference>
<dbReference type="SUPFAM" id="SSF52047">
    <property type="entry name" value="RNI-like"/>
    <property type="match status" value="1"/>
</dbReference>
<dbReference type="SMART" id="SM00446">
    <property type="entry name" value="LRRcap"/>
    <property type="match status" value="1"/>
</dbReference>
<gene>
    <name evidence="4" type="ORF">Nepgr_016663</name>
</gene>
<dbReference type="Pfam" id="PF20919">
    <property type="entry name" value="DHU1_N"/>
    <property type="match status" value="2"/>
</dbReference>
<keyword evidence="5" id="KW-1185">Reference proteome</keyword>
<proteinExistence type="predicted"/>
<comment type="caution">
    <text evidence="4">The sequence shown here is derived from an EMBL/GenBank/DDBJ whole genome shotgun (WGS) entry which is preliminary data.</text>
</comment>
<dbReference type="PANTHER" id="PTHR47201">
    <property type="entry name" value="BNAC09G30780D PROTEIN"/>
    <property type="match status" value="1"/>
</dbReference>
<dbReference type="PANTHER" id="PTHR47201:SF3">
    <property type="entry name" value="U2A'_PHOSPHOPROTEIN 32 FAMILY A C-TERMINAL DOMAIN-CONTAINING PROTEIN"/>
    <property type="match status" value="1"/>
</dbReference>
<reference evidence="4" key="1">
    <citation type="submission" date="2023-05" db="EMBL/GenBank/DDBJ databases">
        <title>Nepenthes gracilis genome sequencing.</title>
        <authorList>
            <person name="Fukushima K."/>
        </authorList>
    </citation>
    <scope>NUCLEOTIDE SEQUENCE</scope>
    <source>
        <strain evidence="4">SING2019-196</strain>
    </source>
</reference>
<dbReference type="GO" id="GO:0080008">
    <property type="term" value="C:Cul4-RING E3 ubiquitin ligase complex"/>
    <property type="evidence" value="ECO:0007669"/>
    <property type="project" value="InterPro"/>
</dbReference>
<accession>A0AAD3SQU3</accession>
<dbReference type="InterPro" id="IPR046377">
    <property type="entry name" value="DHU1"/>
</dbReference>
<dbReference type="Gene3D" id="2.130.10.10">
    <property type="entry name" value="YVTN repeat-like/Quinoprotein amine dehydrogenase"/>
    <property type="match status" value="1"/>
</dbReference>
<feature type="compositionally biased region" description="Polar residues" evidence="2">
    <location>
        <begin position="353"/>
        <end position="363"/>
    </location>
</feature>
<dbReference type="AlphaFoldDB" id="A0AAD3SQU3"/>
<evidence type="ECO:0000256" key="1">
    <source>
        <dbReference type="ARBA" id="ARBA00022737"/>
    </source>
</evidence>
<dbReference type="InterPro" id="IPR032675">
    <property type="entry name" value="LRR_dom_sf"/>
</dbReference>
<dbReference type="Proteomes" id="UP001279734">
    <property type="component" value="Unassembled WGS sequence"/>
</dbReference>
<dbReference type="Gene3D" id="3.80.10.10">
    <property type="entry name" value="Ribonuclease Inhibitor"/>
    <property type="match status" value="1"/>
</dbReference>
<feature type="domain" description="U2A'/phosphoprotein 32 family A C-terminal" evidence="3">
    <location>
        <begin position="373"/>
        <end position="391"/>
    </location>
</feature>
<dbReference type="InterPro" id="IPR015943">
    <property type="entry name" value="WD40/YVTN_repeat-like_dom_sf"/>
</dbReference>
<keyword evidence="1" id="KW-0677">Repeat</keyword>
<evidence type="ECO:0000313" key="4">
    <source>
        <dbReference type="EMBL" id="GMH14822.1"/>
    </source>
</evidence>
<name>A0AAD3SQU3_NEPGR</name>
<evidence type="ECO:0000313" key="5">
    <source>
        <dbReference type="Proteomes" id="UP001279734"/>
    </source>
</evidence>
<feature type="region of interest" description="Disordered" evidence="2">
    <location>
        <begin position="338"/>
        <end position="363"/>
    </location>
</feature>
<protein>
    <recommendedName>
        <fullName evidence="3">U2A'/phosphoprotein 32 family A C-terminal domain-containing protein</fullName>
    </recommendedName>
</protein>
<dbReference type="EMBL" id="BSYO01000014">
    <property type="protein sequence ID" value="GMH14822.1"/>
    <property type="molecule type" value="Genomic_DNA"/>
</dbReference>
<evidence type="ECO:0000256" key="2">
    <source>
        <dbReference type="SAM" id="MobiDB-lite"/>
    </source>
</evidence>
<dbReference type="InterPro" id="IPR048514">
    <property type="entry name" value="DHU1_N"/>
</dbReference>